<feature type="compositionally biased region" description="Polar residues" evidence="1">
    <location>
        <begin position="44"/>
        <end position="73"/>
    </location>
</feature>
<dbReference type="Proteomes" id="UP000784294">
    <property type="component" value="Unassembled WGS sequence"/>
</dbReference>
<protein>
    <submittedName>
        <fullName evidence="2">Uncharacterized protein</fullName>
    </submittedName>
</protein>
<name>A0A448XIR6_9PLAT</name>
<evidence type="ECO:0000256" key="1">
    <source>
        <dbReference type="SAM" id="MobiDB-lite"/>
    </source>
</evidence>
<reference evidence="2" key="1">
    <citation type="submission" date="2018-11" db="EMBL/GenBank/DDBJ databases">
        <authorList>
            <consortium name="Pathogen Informatics"/>
        </authorList>
    </citation>
    <scope>NUCLEOTIDE SEQUENCE</scope>
</reference>
<proteinExistence type="predicted"/>
<comment type="caution">
    <text evidence="2">The sequence shown here is derived from an EMBL/GenBank/DDBJ whole genome shotgun (WGS) entry which is preliminary data.</text>
</comment>
<gene>
    <name evidence="2" type="ORF">PXEA_LOCUS31075</name>
</gene>
<keyword evidence="3" id="KW-1185">Reference proteome</keyword>
<organism evidence="2 3">
    <name type="scientific">Protopolystoma xenopodis</name>
    <dbReference type="NCBI Taxonomy" id="117903"/>
    <lineage>
        <taxon>Eukaryota</taxon>
        <taxon>Metazoa</taxon>
        <taxon>Spiralia</taxon>
        <taxon>Lophotrochozoa</taxon>
        <taxon>Platyhelminthes</taxon>
        <taxon>Monogenea</taxon>
        <taxon>Polyopisthocotylea</taxon>
        <taxon>Polystomatidea</taxon>
        <taxon>Polystomatidae</taxon>
        <taxon>Protopolystoma</taxon>
    </lineage>
</organism>
<sequence>MLKGSYCCCRFCCFADVKTRHATGTMTTHGQVCLGSNCGPGSAGPSQVRPNRLGQRQTGSFERRSLQISQQTRGRSDANEAIGRSWHSPPIGRPACRQPPSPLRPDSGPTRSE</sequence>
<feature type="region of interest" description="Disordered" evidence="1">
    <location>
        <begin position="40"/>
        <end position="113"/>
    </location>
</feature>
<dbReference type="EMBL" id="CAAALY010255549">
    <property type="protein sequence ID" value="VEL37635.1"/>
    <property type="molecule type" value="Genomic_DNA"/>
</dbReference>
<dbReference type="AlphaFoldDB" id="A0A448XIR6"/>
<evidence type="ECO:0000313" key="3">
    <source>
        <dbReference type="Proteomes" id="UP000784294"/>
    </source>
</evidence>
<evidence type="ECO:0000313" key="2">
    <source>
        <dbReference type="EMBL" id="VEL37635.1"/>
    </source>
</evidence>
<accession>A0A448XIR6</accession>